<dbReference type="Proteomes" id="UP000029833">
    <property type="component" value="Unassembled WGS sequence"/>
</dbReference>
<reference evidence="2 3" key="1">
    <citation type="submission" date="2013-10" db="EMBL/GenBank/DDBJ databases">
        <authorList>
            <person name="Wang G."/>
            <person name="Zhuang W."/>
        </authorList>
    </citation>
    <scope>NUCLEOTIDE SEQUENCE [LARGE SCALE GENOMIC DNA]</scope>
    <source>
        <strain evidence="2 3">DSM 20118</strain>
    </source>
</reference>
<organism evidence="2 3">
    <name type="scientific">Cellulomonas cellasea DSM 20118</name>
    <dbReference type="NCBI Taxonomy" id="1408250"/>
    <lineage>
        <taxon>Bacteria</taxon>
        <taxon>Bacillati</taxon>
        <taxon>Actinomycetota</taxon>
        <taxon>Actinomycetes</taxon>
        <taxon>Micrococcales</taxon>
        <taxon>Cellulomonadaceae</taxon>
        <taxon>Cellulomonas</taxon>
    </lineage>
</organism>
<protein>
    <submittedName>
        <fullName evidence="2">Uncharacterized protein</fullName>
    </submittedName>
</protein>
<dbReference type="EMBL" id="AXNT01000010">
    <property type="protein sequence ID" value="KGM03599.1"/>
    <property type="molecule type" value="Genomic_DNA"/>
</dbReference>
<dbReference type="OrthoDB" id="4954325at2"/>
<proteinExistence type="predicted"/>
<evidence type="ECO:0000313" key="3">
    <source>
        <dbReference type="Proteomes" id="UP000029833"/>
    </source>
</evidence>
<dbReference type="STRING" id="1408250.Q760_00430"/>
<feature type="region of interest" description="Disordered" evidence="1">
    <location>
        <begin position="123"/>
        <end position="154"/>
    </location>
</feature>
<evidence type="ECO:0000313" key="2">
    <source>
        <dbReference type="EMBL" id="KGM03599.1"/>
    </source>
</evidence>
<evidence type="ECO:0000256" key="1">
    <source>
        <dbReference type="SAM" id="MobiDB-lite"/>
    </source>
</evidence>
<accession>A0A0A0BCJ1</accession>
<keyword evidence="3" id="KW-1185">Reference proteome</keyword>
<comment type="caution">
    <text evidence="2">The sequence shown here is derived from an EMBL/GenBank/DDBJ whole genome shotgun (WGS) entry which is preliminary data.</text>
</comment>
<dbReference type="AlphaFoldDB" id="A0A0A0BCJ1"/>
<dbReference type="RefSeq" id="WP_034624988.1">
    <property type="nucleotide sequence ID" value="NZ_AXNT01000010.1"/>
</dbReference>
<name>A0A0A0BCJ1_9CELL</name>
<sequence length="154" mass="16299">MSEPDETATPPESAVRFIFEYDGDDVRLVSQQRVDVAVTGFDLHQERALPPGHYVEVRGADGTPLAAVPVRGELGSSLEVFPEDPGEPITRTEVDRPHGAFTVVLPAADLAQQVAVLRVPPAARPAEGDTGPAPAPSEARARATELATFPVELG</sequence>
<gene>
    <name evidence="2" type="ORF">Q760_00430</name>
</gene>